<proteinExistence type="predicted"/>
<dbReference type="SUPFAM" id="SSF55658">
    <property type="entry name" value="L9 N-domain-like"/>
    <property type="match status" value="1"/>
</dbReference>
<keyword evidence="2" id="KW-0732">Signal</keyword>
<feature type="chain" id="PRO_5002726372" description="Ribonuclease H1 N-terminal domain-containing protein" evidence="2">
    <location>
        <begin position="22"/>
        <end position="232"/>
    </location>
</feature>
<dbReference type="InterPro" id="IPR037056">
    <property type="entry name" value="RNase_H1_N_sf"/>
</dbReference>
<feature type="signal peptide" evidence="2">
    <location>
        <begin position="1"/>
        <end position="21"/>
    </location>
</feature>
<keyword evidence="5" id="KW-1185">Reference proteome</keyword>
<accession>A8NBF9</accession>
<dbReference type="RefSeq" id="XP_001832157.1">
    <property type="nucleotide sequence ID" value="XM_001832105.1"/>
</dbReference>
<evidence type="ECO:0000256" key="1">
    <source>
        <dbReference type="SAM" id="MobiDB-lite"/>
    </source>
</evidence>
<evidence type="ECO:0000313" key="4">
    <source>
        <dbReference type="EMBL" id="EAU89530.1"/>
    </source>
</evidence>
<evidence type="ECO:0000259" key="3">
    <source>
        <dbReference type="Pfam" id="PF01693"/>
    </source>
</evidence>
<feature type="domain" description="Ribonuclease H1 N-terminal" evidence="3">
    <location>
        <begin position="170"/>
        <end position="211"/>
    </location>
</feature>
<comment type="caution">
    <text evidence="4">The sequence shown here is derived from an EMBL/GenBank/DDBJ whole genome shotgun (WGS) entry which is preliminary data.</text>
</comment>
<feature type="region of interest" description="Disordered" evidence="1">
    <location>
        <begin position="110"/>
        <end position="131"/>
    </location>
</feature>
<dbReference type="AlphaFoldDB" id="A8NBF9"/>
<sequence>MTASTTPKALTLSSLVATCAALGINVASPPPPGEDKGKTPAAEPSKNRPELPAEVNSETLRTILEALSISGYDLKDEASELVTALEKREAEEAADAACAEELIAEDQAELEAQRRAAETGPSNGDVAAGSASGKSVYARDLNPDAPASFRGFVCAHCSAYNLLRDSKDTWYVVTSGTSRGIYKDWLTVKPMVIGVPHSCYKRYDTHEEALAAWNMACANGTVDVGDRSVRRG</sequence>
<dbReference type="InParanoid" id="A8NBF9"/>
<dbReference type="VEuPathDB" id="FungiDB:CC1G_02419"/>
<evidence type="ECO:0000313" key="5">
    <source>
        <dbReference type="Proteomes" id="UP000001861"/>
    </source>
</evidence>
<dbReference type="OMA" id="EWSIVQP"/>
<dbReference type="OrthoDB" id="3270804at2759"/>
<reference evidence="4 5" key="1">
    <citation type="journal article" date="2010" name="Proc. Natl. Acad. Sci. U.S.A.">
        <title>Insights into evolution of multicellular fungi from the assembled chromosomes of the mushroom Coprinopsis cinerea (Coprinus cinereus).</title>
        <authorList>
            <person name="Stajich J.E."/>
            <person name="Wilke S.K."/>
            <person name="Ahren D."/>
            <person name="Au C.H."/>
            <person name="Birren B.W."/>
            <person name="Borodovsky M."/>
            <person name="Burns C."/>
            <person name="Canback B."/>
            <person name="Casselton L.A."/>
            <person name="Cheng C.K."/>
            <person name="Deng J."/>
            <person name="Dietrich F.S."/>
            <person name="Fargo D.C."/>
            <person name="Farman M.L."/>
            <person name="Gathman A.C."/>
            <person name="Goldberg J."/>
            <person name="Guigo R."/>
            <person name="Hoegger P.J."/>
            <person name="Hooker J.B."/>
            <person name="Huggins A."/>
            <person name="James T.Y."/>
            <person name="Kamada T."/>
            <person name="Kilaru S."/>
            <person name="Kodira C."/>
            <person name="Kues U."/>
            <person name="Kupfer D."/>
            <person name="Kwan H.S."/>
            <person name="Lomsadze A."/>
            <person name="Li W."/>
            <person name="Lilly W.W."/>
            <person name="Ma L.J."/>
            <person name="Mackey A.J."/>
            <person name="Manning G."/>
            <person name="Martin F."/>
            <person name="Muraguchi H."/>
            <person name="Natvig D.O."/>
            <person name="Palmerini H."/>
            <person name="Ramesh M.A."/>
            <person name="Rehmeyer C.J."/>
            <person name="Roe B.A."/>
            <person name="Shenoy N."/>
            <person name="Stanke M."/>
            <person name="Ter-Hovhannisyan V."/>
            <person name="Tunlid A."/>
            <person name="Velagapudi R."/>
            <person name="Vision T.J."/>
            <person name="Zeng Q."/>
            <person name="Zolan M.E."/>
            <person name="Pukkila P.J."/>
        </authorList>
    </citation>
    <scope>NUCLEOTIDE SEQUENCE [LARGE SCALE GENOMIC DNA]</scope>
    <source>
        <strain evidence="5">Okayama-7 / 130 / ATCC MYA-4618 / FGSC 9003</strain>
    </source>
</reference>
<organism evidence="4 5">
    <name type="scientific">Coprinopsis cinerea (strain Okayama-7 / 130 / ATCC MYA-4618 / FGSC 9003)</name>
    <name type="common">Inky cap fungus</name>
    <name type="synonym">Hormographiella aspergillata</name>
    <dbReference type="NCBI Taxonomy" id="240176"/>
    <lineage>
        <taxon>Eukaryota</taxon>
        <taxon>Fungi</taxon>
        <taxon>Dikarya</taxon>
        <taxon>Basidiomycota</taxon>
        <taxon>Agaricomycotina</taxon>
        <taxon>Agaricomycetes</taxon>
        <taxon>Agaricomycetidae</taxon>
        <taxon>Agaricales</taxon>
        <taxon>Agaricineae</taxon>
        <taxon>Psathyrellaceae</taxon>
        <taxon>Coprinopsis</taxon>
    </lineage>
</organism>
<dbReference type="InterPro" id="IPR011320">
    <property type="entry name" value="RNase_H1_N"/>
</dbReference>
<dbReference type="STRING" id="240176.A8NBF9"/>
<dbReference type="Proteomes" id="UP000001861">
    <property type="component" value="Unassembled WGS sequence"/>
</dbReference>
<evidence type="ECO:0000256" key="2">
    <source>
        <dbReference type="SAM" id="SignalP"/>
    </source>
</evidence>
<dbReference type="KEGG" id="cci:CC1G_02419"/>
<protein>
    <recommendedName>
        <fullName evidence="3">Ribonuclease H1 N-terminal domain-containing protein</fullName>
    </recommendedName>
</protein>
<dbReference type="GeneID" id="6008641"/>
<gene>
    <name evidence="4" type="ORF">CC1G_02419</name>
</gene>
<dbReference type="Gene3D" id="3.40.970.10">
    <property type="entry name" value="Ribonuclease H1, N-terminal domain"/>
    <property type="match status" value="1"/>
</dbReference>
<dbReference type="Pfam" id="PF01693">
    <property type="entry name" value="Cauli_VI"/>
    <property type="match status" value="1"/>
</dbReference>
<feature type="region of interest" description="Disordered" evidence="1">
    <location>
        <begin position="26"/>
        <end position="55"/>
    </location>
</feature>
<dbReference type="InterPro" id="IPR009027">
    <property type="entry name" value="Ribosomal_bL9/RNase_H1_N"/>
</dbReference>
<dbReference type="EMBL" id="AACS02000009">
    <property type="protein sequence ID" value="EAU89530.1"/>
    <property type="molecule type" value="Genomic_DNA"/>
</dbReference>
<name>A8NBF9_COPC7</name>